<evidence type="ECO:0000313" key="2">
    <source>
        <dbReference type="EMBL" id="MFC0202908.1"/>
    </source>
</evidence>
<gene>
    <name evidence="2" type="ORF">ACFFJC_01320</name>
</gene>
<organism evidence="2 3">
    <name type="scientific">Novosphingobium soli</name>
    <dbReference type="NCBI Taxonomy" id="574956"/>
    <lineage>
        <taxon>Bacteria</taxon>
        <taxon>Pseudomonadati</taxon>
        <taxon>Pseudomonadota</taxon>
        <taxon>Alphaproteobacteria</taxon>
        <taxon>Sphingomonadales</taxon>
        <taxon>Sphingomonadaceae</taxon>
        <taxon>Novosphingobium</taxon>
    </lineage>
</organism>
<protein>
    <submittedName>
        <fullName evidence="2">Nuclear transport factor 2 family protein</fullName>
    </submittedName>
</protein>
<dbReference type="CDD" id="cd00531">
    <property type="entry name" value="NTF2_like"/>
    <property type="match status" value="1"/>
</dbReference>
<sequence length="137" mass="15293">MLETSDIVAIKQLEAFCHHAVDHNDQSLFADVFTEDARFDGRLCGGPLFEGLEAIKGFFALGRPPHPPSHHMTNCYVYEEDDRVRVKMKWICPDPGTGGVVTGDNIDWVVKTPEGWRIRERVASMRHPGGFSAQPAS</sequence>
<keyword evidence="3" id="KW-1185">Reference proteome</keyword>
<dbReference type="InterPro" id="IPR037401">
    <property type="entry name" value="SnoaL-like"/>
</dbReference>
<dbReference type="SUPFAM" id="SSF54427">
    <property type="entry name" value="NTF2-like"/>
    <property type="match status" value="1"/>
</dbReference>
<accession>A0ABV6CQA0</accession>
<dbReference type="Proteomes" id="UP001589798">
    <property type="component" value="Unassembled WGS sequence"/>
</dbReference>
<dbReference type="Gene3D" id="3.10.450.50">
    <property type="match status" value="1"/>
</dbReference>
<dbReference type="EMBL" id="JBHLWK010000002">
    <property type="protein sequence ID" value="MFC0202908.1"/>
    <property type="molecule type" value="Genomic_DNA"/>
</dbReference>
<proteinExistence type="predicted"/>
<evidence type="ECO:0000259" key="1">
    <source>
        <dbReference type="Pfam" id="PF13577"/>
    </source>
</evidence>
<dbReference type="Pfam" id="PF13577">
    <property type="entry name" value="SnoaL_4"/>
    <property type="match status" value="1"/>
</dbReference>
<evidence type="ECO:0000313" key="3">
    <source>
        <dbReference type="Proteomes" id="UP001589798"/>
    </source>
</evidence>
<comment type="caution">
    <text evidence="2">The sequence shown here is derived from an EMBL/GenBank/DDBJ whole genome shotgun (WGS) entry which is preliminary data.</text>
</comment>
<feature type="domain" description="SnoaL-like" evidence="1">
    <location>
        <begin position="4"/>
        <end position="121"/>
    </location>
</feature>
<dbReference type="InterPro" id="IPR032710">
    <property type="entry name" value="NTF2-like_dom_sf"/>
</dbReference>
<dbReference type="RefSeq" id="WP_379485777.1">
    <property type="nucleotide sequence ID" value="NZ_JBHLWK010000002.1"/>
</dbReference>
<reference evidence="2 3" key="1">
    <citation type="submission" date="2024-09" db="EMBL/GenBank/DDBJ databases">
        <authorList>
            <person name="Sun Q."/>
            <person name="Mori K."/>
        </authorList>
    </citation>
    <scope>NUCLEOTIDE SEQUENCE [LARGE SCALE GENOMIC DNA]</scope>
    <source>
        <strain evidence="2 3">CCM 7706</strain>
    </source>
</reference>
<name>A0ABV6CQA0_9SPHN</name>